<organism evidence="4">
    <name type="scientific">Dissoconium aciculare CBS 342.82</name>
    <dbReference type="NCBI Taxonomy" id="1314786"/>
    <lineage>
        <taxon>Eukaryota</taxon>
        <taxon>Fungi</taxon>
        <taxon>Dikarya</taxon>
        <taxon>Ascomycota</taxon>
        <taxon>Pezizomycotina</taxon>
        <taxon>Dothideomycetes</taxon>
        <taxon>Dothideomycetidae</taxon>
        <taxon>Mycosphaerellales</taxon>
        <taxon>Dissoconiaceae</taxon>
        <taxon>Dissoconium</taxon>
    </lineage>
</organism>
<dbReference type="SMART" id="SM00995">
    <property type="entry name" value="AD"/>
    <property type="match status" value="1"/>
</dbReference>
<dbReference type="OrthoDB" id="1057137at2759"/>
<dbReference type="PANTHER" id="PTHR13542">
    <property type="entry name" value="LSM12 HOMOLOG"/>
    <property type="match status" value="1"/>
</dbReference>
<dbReference type="InterPro" id="IPR039683">
    <property type="entry name" value="Lsm12-like"/>
</dbReference>
<feature type="region of interest" description="Disordered" evidence="1">
    <location>
        <begin position="225"/>
        <end position="257"/>
    </location>
</feature>
<gene>
    <name evidence="4" type="ORF">K489DRAFT_382729</name>
</gene>
<reference evidence="4" key="2">
    <citation type="submission" date="2020-04" db="EMBL/GenBank/DDBJ databases">
        <authorList>
            <consortium name="NCBI Genome Project"/>
        </authorList>
    </citation>
    <scope>NUCLEOTIDE SEQUENCE</scope>
    <source>
        <strain evidence="4">CBS 342.82</strain>
    </source>
</reference>
<dbReference type="InterPro" id="IPR047574">
    <property type="entry name" value="AD"/>
</dbReference>
<dbReference type="PROSITE" id="PS52001">
    <property type="entry name" value="AD"/>
    <property type="match status" value="1"/>
</dbReference>
<dbReference type="Pfam" id="PF09793">
    <property type="entry name" value="AD"/>
    <property type="match status" value="1"/>
</dbReference>
<evidence type="ECO:0000256" key="1">
    <source>
        <dbReference type="SAM" id="MobiDB-lite"/>
    </source>
</evidence>
<evidence type="ECO:0000313" key="4">
    <source>
        <dbReference type="RefSeq" id="XP_033457831.1"/>
    </source>
</evidence>
<keyword evidence="3" id="KW-1185">Reference proteome</keyword>
<reference evidence="4" key="3">
    <citation type="submission" date="2025-08" db="UniProtKB">
        <authorList>
            <consortium name="RefSeq"/>
        </authorList>
    </citation>
    <scope>IDENTIFICATION</scope>
    <source>
        <strain evidence="4">CBS 342.82</strain>
    </source>
</reference>
<dbReference type="InterPro" id="IPR019181">
    <property type="entry name" value="LSM12_ABD"/>
</dbReference>
<feature type="compositionally biased region" description="Basic and acidic residues" evidence="1">
    <location>
        <begin position="225"/>
        <end position="238"/>
    </location>
</feature>
<protein>
    <recommendedName>
        <fullName evidence="2">AD domain-containing protein</fullName>
    </recommendedName>
</protein>
<name>A0A6J3LYF1_9PEZI</name>
<reference evidence="4" key="1">
    <citation type="submission" date="2020-01" db="EMBL/GenBank/DDBJ databases">
        <authorList>
            <consortium name="DOE Joint Genome Institute"/>
            <person name="Haridas S."/>
            <person name="Albert R."/>
            <person name="Binder M."/>
            <person name="Bloem J."/>
            <person name="Labutti K."/>
            <person name="Salamov A."/>
            <person name="Andreopoulos B."/>
            <person name="Baker S.E."/>
            <person name="Barry K."/>
            <person name="Bills G."/>
            <person name="Bluhm B.H."/>
            <person name="Cannon C."/>
            <person name="Castanera R."/>
            <person name="Culley D.E."/>
            <person name="Daum C."/>
            <person name="Ezra D."/>
            <person name="Gonzalez J.B."/>
            <person name="Henrissat B."/>
            <person name="Kuo A."/>
            <person name="Liang C."/>
            <person name="Lipzen A."/>
            <person name="Lutzoni F."/>
            <person name="Magnuson J."/>
            <person name="Mondo S."/>
            <person name="Nolan M."/>
            <person name="Ohm R."/>
            <person name="Pangilinan J."/>
            <person name="Park H.-J."/>
            <person name="Ramirez L."/>
            <person name="Alfaro M."/>
            <person name="Sun H."/>
            <person name="Tritt A."/>
            <person name="Yoshinaga Y."/>
            <person name="Zwiers L.-H."/>
            <person name="Turgeon B.G."/>
            <person name="Goodwin S.B."/>
            <person name="Spatafora J.W."/>
            <person name="Crous P.W."/>
            <person name="Grigoriev I.V."/>
        </authorList>
    </citation>
    <scope>NUCLEOTIDE SEQUENCE</scope>
    <source>
        <strain evidence="4">CBS 342.82</strain>
    </source>
</reference>
<evidence type="ECO:0000313" key="3">
    <source>
        <dbReference type="Proteomes" id="UP000504637"/>
    </source>
</evidence>
<feature type="compositionally biased region" description="Low complexity" evidence="1">
    <location>
        <begin position="239"/>
        <end position="248"/>
    </location>
</feature>
<sequence>MTDVSKRHSVAGKIATPKTAPVNSSAAAAVTAPNAPQAMSEALEALSKAIGARIKLTTAGPTSQTYEGTLFTADPVINIVVVDTRASGSNAAATAQTGDYHIIPISRVQNFSITRAAEGSNAAGFAALQPAIGVVDMKQAKQREEARIAKLQEEERHRGKGVTSEAQALYDSFKRINMPIRWHNQEMIVHEAVIIPPPYRVEDCRAGNDKQEVLIRVRKVLEGERKKLREKEDRERAGARAGATPTTTNSADARKGG</sequence>
<evidence type="ECO:0000259" key="2">
    <source>
        <dbReference type="PROSITE" id="PS52001"/>
    </source>
</evidence>
<feature type="domain" description="AD" evidence="2">
    <location>
        <begin position="133"/>
        <end position="229"/>
    </location>
</feature>
<dbReference type="Proteomes" id="UP000504637">
    <property type="component" value="Unplaced"/>
</dbReference>
<dbReference type="AlphaFoldDB" id="A0A6J3LYF1"/>
<dbReference type="RefSeq" id="XP_033457831.1">
    <property type="nucleotide sequence ID" value="XM_033605445.1"/>
</dbReference>
<proteinExistence type="predicted"/>
<accession>A0A6J3LYF1</accession>
<dbReference type="GeneID" id="54363245"/>